<organism evidence="6 7">
    <name type="scientific">Mycena belliarum</name>
    <dbReference type="NCBI Taxonomy" id="1033014"/>
    <lineage>
        <taxon>Eukaryota</taxon>
        <taxon>Fungi</taxon>
        <taxon>Dikarya</taxon>
        <taxon>Basidiomycota</taxon>
        <taxon>Agaricomycotina</taxon>
        <taxon>Agaricomycetes</taxon>
        <taxon>Agaricomycetidae</taxon>
        <taxon>Agaricales</taxon>
        <taxon>Marasmiineae</taxon>
        <taxon>Mycenaceae</taxon>
        <taxon>Mycena</taxon>
    </lineage>
</organism>
<keyword evidence="1" id="KW-0479">Metal-binding</keyword>
<dbReference type="EMBL" id="JARJCN010000076">
    <property type="protein sequence ID" value="KAJ7077014.1"/>
    <property type="molecule type" value="Genomic_DNA"/>
</dbReference>
<sequence>MVCGKCSKPSGAQKCSRCKMMTYCNRECQTADWPKHKIHCKKIELSPQKLQMIFTVGRGGPPITFQENIPAAFCQRDAPRELTSRWVGQLVDTHEEEVLARSPGSTCLYCGRPAIKLQTTLAVTLVDKPPTALIVCQPICTKNRNDPCAIEAQKTMDDGMANPSFPGRKGDIHVV</sequence>
<reference evidence="6" key="1">
    <citation type="submission" date="2023-03" db="EMBL/GenBank/DDBJ databases">
        <title>Massive genome expansion in bonnet fungi (Mycena s.s.) driven by repeated elements and novel gene families across ecological guilds.</title>
        <authorList>
            <consortium name="Lawrence Berkeley National Laboratory"/>
            <person name="Harder C.B."/>
            <person name="Miyauchi S."/>
            <person name="Viragh M."/>
            <person name="Kuo A."/>
            <person name="Thoen E."/>
            <person name="Andreopoulos B."/>
            <person name="Lu D."/>
            <person name="Skrede I."/>
            <person name="Drula E."/>
            <person name="Henrissat B."/>
            <person name="Morin E."/>
            <person name="Kohler A."/>
            <person name="Barry K."/>
            <person name="LaButti K."/>
            <person name="Morin E."/>
            <person name="Salamov A."/>
            <person name="Lipzen A."/>
            <person name="Mereny Z."/>
            <person name="Hegedus B."/>
            <person name="Baldrian P."/>
            <person name="Stursova M."/>
            <person name="Weitz H."/>
            <person name="Taylor A."/>
            <person name="Grigoriev I.V."/>
            <person name="Nagy L.G."/>
            <person name="Martin F."/>
            <person name="Kauserud H."/>
        </authorList>
    </citation>
    <scope>NUCLEOTIDE SEQUENCE</scope>
    <source>
        <strain evidence="6">CBHHK173m</strain>
    </source>
</reference>
<comment type="caution">
    <text evidence="6">The sequence shown here is derived from an EMBL/GenBank/DDBJ whole genome shotgun (WGS) entry which is preliminary data.</text>
</comment>
<dbReference type="Proteomes" id="UP001222325">
    <property type="component" value="Unassembled WGS sequence"/>
</dbReference>
<dbReference type="Gene3D" id="6.10.140.2220">
    <property type="match status" value="1"/>
</dbReference>
<evidence type="ECO:0000313" key="6">
    <source>
        <dbReference type="EMBL" id="KAJ7077014.1"/>
    </source>
</evidence>
<dbReference type="GO" id="GO:0008270">
    <property type="term" value="F:zinc ion binding"/>
    <property type="evidence" value="ECO:0007669"/>
    <property type="project" value="UniProtKB-KW"/>
</dbReference>
<name>A0AAD6TWT1_9AGAR</name>
<evidence type="ECO:0000313" key="7">
    <source>
        <dbReference type="Proteomes" id="UP001222325"/>
    </source>
</evidence>
<keyword evidence="7" id="KW-1185">Reference proteome</keyword>
<dbReference type="InterPro" id="IPR002893">
    <property type="entry name" value="Znf_MYND"/>
</dbReference>
<feature type="domain" description="MYND-type" evidence="5">
    <location>
        <begin position="3"/>
        <end position="40"/>
    </location>
</feature>
<accession>A0AAD6TWT1</accession>
<protein>
    <recommendedName>
        <fullName evidence="5">MYND-type domain-containing protein</fullName>
    </recommendedName>
</protein>
<keyword evidence="3" id="KW-0862">Zinc</keyword>
<evidence type="ECO:0000259" key="5">
    <source>
        <dbReference type="PROSITE" id="PS50865"/>
    </source>
</evidence>
<keyword evidence="2 4" id="KW-0863">Zinc-finger</keyword>
<dbReference type="Pfam" id="PF01753">
    <property type="entry name" value="zf-MYND"/>
    <property type="match status" value="1"/>
</dbReference>
<evidence type="ECO:0000256" key="4">
    <source>
        <dbReference type="PROSITE-ProRule" id="PRU00134"/>
    </source>
</evidence>
<dbReference type="PROSITE" id="PS50865">
    <property type="entry name" value="ZF_MYND_2"/>
    <property type="match status" value="1"/>
</dbReference>
<evidence type="ECO:0000256" key="1">
    <source>
        <dbReference type="ARBA" id="ARBA00022723"/>
    </source>
</evidence>
<dbReference type="AlphaFoldDB" id="A0AAD6TWT1"/>
<dbReference type="PROSITE" id="PS01360">
    <property type="entry name" value="ZF_MYND_1"/>
    <property type="match status" value="1"/>
</dbReference>
<dbReference type="SUPFAM" id="SSF144232">
    <property type="entry name" value="HIT/MYND zinc finger-like"/>
    <property type="match status" value="1"/>
</dbReference>
<evidence type="ECO:0000256" key="3">
    <source>
        <dbReference type="ARBA" id="ARBA00022833"/>
    </source>
</evidence>
<gene>
    <name evidence="6" type="ORF">B0H15DRAFT_934141</name>
</gene>
<proteinExistence type="predicted"/>
<evidence type="ECO:0000256" key="2">
    <source>
        <dbReference type="ARBA" id="ARBA00022771"/>
    </source>
</evidence>